<dbReference type="InterPro" id="IPR042296">
    <property type="entry name" value="tRNA_met_Trm1_C"/>
</dbReference>
<evidence type="ECO:0000313" key="10">
    <source>
        <dbReference type="EMBL" id="EAX92694.1"/>
    </source>
</evidence>
<gene>
    <name evidence="10" type="ORF">TVAG_439220</name>
</gene>
<dbReference type="GO" id="GO:0000049">
    <property type="term" value="F:tRNA binding"/>
    <property type="evidence" value="ECO:0007669"/>
    <property type="project" value="UniProtKB-UniRule"/>
</dbReference>
<dbReference type="VEuPathDB" id="TrichDB:TVAGG3_0236120"/>
<dbReference type="Gene3D" id="3.30.56.70">
    <property type="entry name" value="N2,N2-dimethylguanosine tRNA methyltransferase, C-terminal domain"/>
    <property type="match status" value="1"/>
</dbReference>
<protein>
    <recommendedName>
        <fullName evidence="7 9">tRNA (guanine(26)-N(2))-dimethyltransferase</fullName>
        <ecNumber evidence="7 9">2.1.1.216</ecNumber>
    </recommendedName>
</protein>
<dbReference type="InterPro" id="IPR029063">
    <property type="entry name" value="SAM-dependent_MTases_sf"/>
</dbReference>
<dbReference type="FunFam" id="3.40.50.150:FF:000272">
    <property type="entry name" value="tRNA (guanine(26)-N(2))-dimethyltransferase"/>
    <property type="match status" value="1"/>
</dbReference>
<keyword evidence="4 9" id="KW-0949">S-adenosyl-L-methionine</keyword>
<dbReference type="Proteomes" id="UP000001542">
    <property type="component" value="Unassembled WGS sequence"/>
</dbReference>
<proteinExistence type="inferred from homology"/>
<dbReference type="Gene3D" id="3.40.50.150">
    <property type="entry name" value="Vaccinia Virus protein VP39"/>
    <property type="match status" value="1"/>
</dbReference>
<reference evidence="10" key="1">
    <citation type="submission" date="2006-10" db="EMBL/GenBank/DDBJ databases">
        <authorList>
            <person name="Amadeo P."/>
            <person name="Zhao Q."/>
            <person name="Wortman J."/>
            <person name="Fraser-Liggett C."/>
            <person name="Carlton J."/>
        </authorList>
    </citation>
    <scope>NUCLEOTIDE SEQUENCE</scope>
    <source>
        <strain evidence="10">G3</strain>
    </source>
</reference>
<evidence type="ECO:0000256" key="8">
    <source>
        <dbReference type="ARBA" id="ARBA00051897"/>
    </source>
</evidence>
<dbReference type="GO" id="GO:0160104">
    <property type="term" value="F:tRNA (guanine(26)-N2)-dimethyltransferase activity"/>
    <property type="evidence" value="ECO:0007669"/>
    <property type="project" value="UniProtKB-UniRule"/>
</dbReference>
<dbReference type="VEuPathDB" id="TrichDB:TVAG_439220"/>
<dbReference type="EMBL" id="DS113953">
    <property type="protein sequence ID" value="EAX92694.1"/>
    <property type="molecule type" value="Genomic_DNA"/>
</dbReference>
<keyword evidence="11" id="KW-1185">Reference proteome</keyword>
<dbReference type="GO" id="GO:0002940">
    <property type="term" value="P:tRNA N2-guanine methylation"/>
    <property type="evidence" value="ECO:0000318"/>
    <property type="project" value="GO_Central"/>
</dbReference>
<comment type="similarity">
    <text evidence="9">Belongs to the class I-like SAM-binding methyltransferase superfamily. Trm1 family.</text>
</comment>
<dbReference type="PROSITE" id="PS51626">
    <property type="entry name" value="SAM_MT_TRM1"/>
    <property type="match status" value="1"/>
</dbReference>
<dbReference type="EC" id="2.1.1.216" evidence="7 9"/>
<evidence type="ECO:0000256" key="7">
    <source>
        <dbReference type="ARBA" id="ARBA00039099"/>
    </source>
</evidence>
<dbReference type="SMR" id="A2FQY9"/>
<keyword evidence="2 9" id="KW-0489">Methyltransferase</keyword>
<dbReference type="OMA" id="MKCCHEM"/>
<name>A2FQY9_TRIV3</name>
<comment type="catalytic activity">
    <reaction evidence="8 9">
        <text>guanosine(26) in tRNA + 2 S-adenosyl-L-methionine = N(2)-dimethylguanosine(26) in tRNA + 2 S-adenosyl-L-homocysteine + 2 H(+)</text>
        <dbReference type="Rhea" id="RHEA:43140"/>
        <dbReference type="Rhea" id="RHEA-COMP:10359"/>
        <dbReference type="Rhea" id="RHEA-COMP:10360"/>
        <dbReference type="ChEBI" id="CHEBI:15378"/>
        <dbReference type="ChEBI" id="CHEBI:57856"/>
        <dbReference type="ChEBI" id="CHEBI:59789"/>
        <dbReference type="ChEBI" id="CHEBI:74269"/>
        <dbReference type="ChEBI" id="CHEBI:74513"/>
        <dbReference type="EC" id="2.1.1.216"/>
    </reaction>
</comment>
<sequence>MGAGESEALIEEGDTKIYFPPNIDKSEVFYNPVQNFNRDITCLVLQAYNNRVKKPTNLFEAFAATGLRSIRYAREVTGFNSITANDIDKNAGSIIDRNIQLNKVDNIVKSSLGDANKVMNSHKGEYQIIDLDPYSTVSIFLDAAIHAAADGALLCVTSTDGRTLCGQQQEVSYGWYNVMVLNTEFCHEIGIRTLLTLIKQIAARYKKTIEPLISLAANFYFRVFVIVHGKSNETKHLASDNAYLLFSPDSHLFWLQPLGRDMSKGENITVKPAQVTIPSFKDPYTESQLQLGGPIYTGPIHNKEFIQSLIDLLPTMKFFKTTARIEAVLNSCIRELDSPFYYDISVLTGIIHSSTPSREILVSILEKLGYKTSGTHCKPGMLKTDAPGELIWDILRRWYFENDQKKLPEQDNSAKKILSAKQSTENKFTFEVDPEVKERIRLEKKICKFYMNPEKNFGPKAAAKKQKNK</sequence>
<accession>A2FQY9</accession>
<evidence type="ECO:0000256" key="3">
    <source>
        <dbReference type="ARBA" id="ARBA00022679"/>
    </source>
</evidence>
<keyword evidence="3 9" id="KW-0808">Transferase</keyword>
<dbReference type="NCBIfam" id="TIGR00308">
    <property type="entry name" value="TRM1"/>
    <property type="match status" value="1"/>
</dbReference>
<evidence type="ECO:0000256" key="4">
    <source>
        <dbReference type="ARBA" id="ARBA00022691"/>
    </source>
</evidence>
<evidence type="ECO:0000256" key="6">
    <source>
        <dbReference type="ARBA" id="ARBA00022884"/>
    </source>
</evidence>
<evidence type="ECO:0000313" key="11">
    <source>
        <dbReference type="Proteomes" id="UP000001542"/>
    </source>
</evidence>
<dbReference type="SUPFAM" id="SSF53335">
    <property type="entry name" value="S-adenosyl-L-methionine-dependent methyltransferases"/>
    <property type="match status" value="1"/>
</dbReference>
<dbReference type="OrthoDB" id="6349953at2759"/>
<dbReference type="GO" id="GO:0005634">
    <property type="term" value="C:nucleus"/>
    <property type="evidence" value="ECO:0000318"/>
    <property type="project" value="GO_Central"/>
</dbReference>
<evidence type="ECO:0000256" key="1">
    <source>
        <dbReference type="ARBA" id="ARBA00022555"/>
    </source>
</evidence>
<organism evidence="10 11">
    <name type="scientific">Trichomonas vaginalis (strain ATCC PRA-98 / G3)</name>
    <dbReference type="NCBI Taxonomy" id="412133"/>
    <lineage>
        <taxon>Eukaryota</taxon>
        <taxon>Metamonada</taxon>
        <taxon>Parabasalia</taxon>
        <taxon>Trichomonadida</taxon>
        <taxon>Trichomonadidae</taxon>
        <taxon>Trichomonas</taxon>
    </lineage>
</organism>
<keyword evidence="1 9" id="KW-0820">tRNA-binding</keyword>
<evidence type="ECO:0000256" key="5">
    <source>
        <dbReference type="ARBA" id="ARBA00022694"/>
    </source>
</evidence>
<dbReference type="STRING" id="5722.A2FQY9"/>
<dbReference type="InParanoid" id="A2FQY9"/>
<dbReference type="FunCoup" id="A2FQY9">
    <property type="interactions" value="981"/>
</dbReference>
<dbReference type="AlphaFoldDB" id="A2FQY9"/>
<dbReference type="RefSeq" id="XP_001305624.1">
    <property type="nucleotide sequence ID" value="XM_001305623.1"/>
</dbReference>
<dbReference type="eggNOG" id="KOG1253">
    <property type="taxonomic scope" value="Eukaryota"/>
</dbReference>
<evidence type="ECO:0000256" key="2">
    <source>
        <dbReference type="ARBA" id="ARBA00022603"/>
    </source>
</evidence>
<dbReference type="Pfam" id="PF02005">
    <property type="entry name" value="TRM"/>
    <property type="match status" value="1"/>
</dbReference>
<keyword evidence="6 9" id="KW-0694">RNA-binding</keyword>
<dbReference type="PANTHER" id="PTHR10631:SF3">
    <property type="entry name" value="TRNA (GUANINE(26)-N(2))-DIMETHYLTRANSFERASE"/>
    <property type="match status" value="1"/>
</dbReference>
<dbReference type="KEGG" id="tva:4750407"/>
<dbReference type="InterPro" id="IPR002905">
    <property type="entry name" value="Trm1"/>
</dbReference>
<dbReference type="PANTHER" id="PTHR10631">
    <property type="entry name" value="N 2 ,N 2 -DIMETHYLGUANOSINE TRNA METHYLTRANSFERASE"/>
    <property type="match status" value="1"/>
</dbReference>
<keyword evidence="5 9" id="KW-0819">tRNA processing</keyword>
<evidence type="ECO:0000256" key="9">
    <source>
        <dbReference type="PROSITE-ProRule" id="PRU00958"/>
    </source>
</evidence>
<reference evidence="10" key="2">
    <citation type="journal article" date="2007" name="Science">
        <title>Draft genome sequence of the sexually transmitted pathogen Trichomonas vaginalis.</title>
        <authorList>
            <person name="Carlton J.M."/>
            <person name="Hirt R.P."/>
            <person name="Silva J.C."/>
            <person name="Delcher A.L."/>
            <person name="Schatz M."/>
            <person name="Zhao Q."/>
            <person name="Wortman J.R."/>
            <person name="Bidwell S.L."/>
            <person name="Alsmark U.C.M."/>
            <person name="Besteiro S."/>
            <person name="Sicheritz-Ponten T."/>
            <person name="Noel C.J."/>
            <person name="Dacks J.B."/>
            <person name="Foster P.G."/>
            <person name="Simillion C."/>
            <person name="Van de Peer Y."/>
            <person name="Miranda-Saavedra D."/>
            <person name="Barton G.J."/>
            <person name="Westrop G.D."/>
            <person name="Mueller S."/>
            <person name="Dessi D."/>
            <person name="Fiori P.L."/>
            <person name="Ren Q."/>
            <person name="Paulsen I."/>
            <person name="Zhang H."/>
            <person name="Bastida-Corcuera F.D."/>
            <person name="Simoes-Barbosa A."/>
            <person name="Brown M.T."/>
            <person name="Hayes R.D."/>
            <person name="Mukherjee M."/>
            <person name="Okumura C.Y."/>
            <person name="Schneider R."/>
            <person name="Smith A.J."/>
            <person name="Vanacova S."/>
            <person name="Villalvazo M."/>
            <person name="Haas B.J."/>
            <person name="Pertea M."/>
            <person name="Feldblyum T.V."/>
            <person name="Utterback T.R."/>
            <person name="Shu C.L."/>
            <person name="Osoegawa K."/>
            <person name="de Jong P.J."/>
            <person name="Hrdy I."/>
            <person name="Horvathova L."/>
            <person name="Zubacova Z."/>
            <person name="Dolezal P."/>
            <person name="Malik S.B."/>
            <person name="Logsdon J.M. Jr."/>
            <person name="Henze K."/>
            <person name="Gupta A."/>
            <person name="Wang C.C."/>
            <person name="Dunne R.L."/>
            <person name="Upcroft J.A."/>
            <person name="Upcroft P."/>
            <person name="White O."/>
            <person name="Salzberg S.L."/>
            <person name="Tang P."/>
            <person name="Chiu C.-H."/>
            <person name="Lee Y.-S."/>
            <person name="Embley T.M."/>
            <person name="Coombs G.H."/>
            <person name="Mottram J.C."/>
            <person name="Tachezy J."/>
            <person name="Fraser-Liggett C.M."/>
            <person name="Johnson P.J."/>
        </authorList>
    </citation>
    <scope>NUCLEOTIDE SEQUENCE [LARGE SCALE GENOMIC DNA]</scope>
    <source>
        <strain evidence="10">G3</strain>
    </source>
</reference>
<dbReference type="FunFam" id="3.30.56.70:FF:000001">
    <property type="entry name" value="tRNA (guanine(26)-N(2))-dimethyltransferase"/>
    <property type="match status" value="1"/>
</dbReference>